<feature type="transmembrane region" description="Helical" evidence="6">
    <location>
        <begin position="37"/>
        <end position="59"/>
    </location>
</feature>
<keyword evidence="3 6" id="KW-1133">Transmembrane helix</keyword>
<dbReference type="AlphaFoldDB" id="A0A9P6CXV4"/>
<reference evidence="7" key="1">
    <citation type="submission" date="2020-11" db="EMBL/GenBank/DDBJ databases">
        <authorList>
            <consortium name="DOE Joint Genome Institute"/>
            <person name="Ahrendt S."/>
            <person name="Riley R."/>
            <person name="Andreopoulos W."/>
            <person name="Labutti K."/>
            <person name="Pangilinan J."/>
            <person name="Ruiz-Duenas F.J."/>
            <person name="Barrasa J.M."/>
            <person name="Sanchez-Garcia M."/>
            <person name="Camarero S."/>
            <person name="Miyauchi S."/>
            <person name="Serrano A."/>
            <person name="Linde D."/>
            <person name="Babiker R."/>
            <person name="Drula E."/>
            <person name="Ayuso-Fernandez I."/>
            <person name="Pacheco R."/>
            <person name="Padilla G."/>
            <person name="Ferreira P."/>
            <person name="Barriuso J."/>
            <person name="Kellner H."/>
            <person name="Castanera R."/>
            <person name="Alfaro M."/>
            <person name="Ramirez L."/>
            <person name="Pisabarro A.G."/>
            <person name="Kuo A."/>
            <person name="Tritt A."/>
            <person name="Lipzen A."/>
            <person name="He G."/>
            <person name="Yan M."/>
            <person name="Ng V."/>
            <person name="Cullen D."/>
            <person name="Martin F."/>
            <person name="Rosso M.-N."/>
            <person name="Henrissat B."/>
            <person name="Hibbett D."/>
            <person name="Martinez A.T."/>
            <person name="Grigoriev I.V."/>
        </authorList>
    </citation>
    <scope>NUCLEOTIDE SEQUENCE</scope>
    <source>
        <strain evidence="7">CIRM-BRFM 674</strain>
    </source>
</reference>
<feature type="transmembrane region" description="Helical" evidence="6">
    <location>
        <begin position="372"/>
        <end position="393"/>
    </location>
</feature>
<dbReference type="PANTHER" id="PTHR23294:SF59">
    <property type="entry name" value="UNC93-LIKE PROTEIN C922.05C"/>
    <property type="match status" value="1"/>
</dbReference>
<feature type="transmembrane region" description="Helical" evidence="6">
    <location>
        <begin position="133"/>
        <end position="155"/>
    </location>
</feature>
<evidence type="ECO:0000256" key="2">
    <source>
        <dbReference type="ARBA" id="ARBA00022692"/>
    </source>
</evidence>
<proteinExistence type="predicted"/>
<accession>A0A9P6CXV4</accession>
<dbReference type="InterPro" id="IPR010291">
    <property type="entry name" value="Ion_channel_UNC-93"/>
</dbReference>
<feature type="transmembrane region" description="Helical" evidence="6">
    <location>
        <begin position="79"/>
        <end position="98"/>
    </location>
</feature>
<feature type="transmembrane region" description="Helical" evidence="6">
    <location>
        <begin position="167"/>
        <end position="189"/>
    </location>
</feature>
<evidence type="ECO:0000256" key="1">
    <source>
        <dbReference type="ARBA" id="ARBA00004141"/>
    </source>
</evidence>
<sequence>MADATEKGSAYNSGSGSDNGSREQVALYQRPTGLKGFYYHPVTQVVMLGFVCFMGPGLFNALNGLGGGGKFDATTGANANVALYSTFAVSAFFAGTINNKLGSRLTLLLGTTGYSLYIGSFLASNIHANAGPFVITAGAILGVCAGLLWSAQGSLMLGYATEGQKGVFIGIFWGIFNLGAVVGAAVSLGENINNKANAVGNGTYIGFLILTLIGVTIPMTMADPDKMVRTDGTKVTVGTHRSWKVELYGLYLTLVKDPMIIMLFPMFLASNWFYTWQFNDYNGAIFNARTRSLNDFLYWLSQMFGSIAIGALLDRKRLSRRVRAFSGWGILVVMVFLVHIWAYFYQRNYTRADFTEDSVKIDFKNPEYGGRVVLYIFCGLLDAMWQTTAYWLMGAMSNDPAKLANFTGFYKAIQSAGGAGSWRVDAQKRPYMNLFISTWVLLAAGLVCTLPMIHLRVKNHTDLEEETLMRMDSEGQLHDASEIRAAETAQPPSEKEKA</sequence>
<dbReference type="Gene3D" id="1.20.1250.20">
    <property type="entry name" value="MFS general substrate transporter like domains"/>
    <property type="match status" value="1"/>
</dbReference>
<evidence type="ECO:0000313" key="8">
    <source>
        <dbReference type="Proteomes" id="UP000807469"/>
    </source>
</evidence>
<dbReference type="EMBL" id="MU155311">
    <property type="protein sequence ID" value="KAF9476003.1"/>
    <property type="molecule type" value="Genomic_DNA"/>
</dbReference>
<dbReference type="Pfam" id="PF05978">
    <property type="entry name" value="UNC-93"/>
    <property type="match status" value="1"/>
</dbReference>
<feature type="transmembrane region" description="Helical" evidence="6">
    <location>
        <begin position="201"/>
        <end position="219"/>
    </location>
</feature>
<comment type="caution">
    <text evidence="7">The sequence shown here is derived from an EMBL/GenBank/DDBJ whole genome shotgun (WGS) entry which is preliminary data.</text>
</comment>
<feature type="transmembrane region" description="Helical" evidence="6">
    <location>
        <begin position="325"/>
        <end position="344"/>
    </location>
</feature>
<dbReference type="OrthoDB" id="196103at2759"/>
<dbReference type="SUPFAM" id="SSF103473">
    <property type="entry name" value="MFS general substrate transporter"/>
    <property type="match status" value="1"/>
</dbReference>
<organism evidence="7 8">
    <name type="scientific">Pholiota conissans</name>
    <dbReference type="NCBI Taxonomy" id="109636"/>
    <lineage>
        <taxon>Eukaryota</taxon>
        <taxon>Fungi</taxon>
        <taxon>Dikarya</taxon>
        <taxon>Basidiomycota</taxon>
        <taxon>Agaricomycotina</taxon>
        <taxon>Agaricomycetes</taxon>
        <taxon>Agaricomycetidae</taxon>
        <taxon>Agaricales</taxon>
        <taxon>Agaricineae</taxon>
        <taxon>Strophariaceae</taxon>
        <taxon>Pholiota</taxon>
    </lineage>
</organism>
<dbReference type="InterPro" id="IPR051617">
    <property type="entry name" value="UNC-93-like_regulator"/>
</dbReference>
<keyword evidence="2 6" id="KW-0812">Transmembrane</keyword>
<gene>
    <name evidence="7" type="ORF">BDN70DRAFT_935438</name>
</gene>
<feature type="region of interest" description="Disordered" evidence="5">
    <location>
        <begin position="1"/>
        <end position="22"/>
    </location>
</feature>
<dbReference type="GO" id="GO:0016020">
    <property type="term" value="C:membrane"/>
    <property type="evidence" value="ECO:0007669"/>
    <property type="project" value="UniProtKB-SubCell"/>
</dbReference>
<feature type="region of interest" description="Disordered" evidence="5">
    <location>
        <begin position="479"/>
        <end position="498"/>
    </location>
</feature>
<evidence type="ECO:0000256" key="3">
    <source>
        <dbReference type="ARBA" id="ARBA00022989"/>
    </source>
</evidence>
<evidence type="ECO:0000256" key="6">
    <source>
        <dbReference type="SAM" id="Phobius"/>
    </source>
</evidence>
<dbReference type="PANTHER" id="PTHR23294">
    <property type="entry name" value="ET TRANSLATION PRODUCT-RELATED"/>
    <property type="match status" value="1"/>
</dbReference>
<keyword evidence="8" id="KW-1185">Reference proteome</keyword>
<dbReference type="Proteomes" id="UP000807469">
    <property type="component" value="Unassembled WGS sequence"/>
</dbReference>
<feature type="transmembrane region" description="Helical" evidence="6">
    <location>
        <begin position="105"/>
        <end position="127"/>
    </location>
</feature>
<feature type="transmembrane region" description="Helical" evidence="6">
    <location>
        <begin position="431"/>
        <end position="453"/>
    </location>
</feature>
<evidence type="ECO:0000256" key="4">
    <source>
        <dbReference type="ARBA" id="ARBA00023136"/>
    </source>
</evidence>
<comment type="subcellular location">
    <subcellularLocation>
        <location evidence="1">Membrane</location>
        <topology evidence="1">Multi-pass membrane protein</topology>
    </subcellularLocation>
</comment>
<evidence type="ECO:0000313" key="7">
    <source>
        <dbReference type="EMBL" id="KAF9476003.1"/>
    </source>
</evidence>
<keyword evidence="4 6" id="KW-0472">Membrane</keyword>
<feature type="compositionally biased region" description="Polar residues" evidence="5">
    <location>
        <begin position="10"/>
        <end position="19"/>
    </location>
</feature>
<feature type="transmembrane region" description="Helical" evidence="6">
    <location>
        <begin position="296"/>
        <end position="313"/>
    </location>
</feature>
<evidence type="ECO:0000256" key="5">
    <source>
        <dbReference type="SAM" id="MobiDB-lite"/>
    </source>
</evidence>
<name>A0A9P6CXV4_9AGAR</name>
<protein>
    <submittedName>
        <fullName evidence="7">MFS general substrate transporter</fullName>
    </submittedName>
</protein>
<feature type="transmembrane region" description="Helical" evidence="6">
    <location>
        <begin position="259"/>
        <end position="276"/>
    </location>
</feature>
<dbReference type="InterPro" id="IPR036259">
    <property type="entry name" value="MFS_trans_sf"/>
</dbReference>